<dbReference type="EMBL" id="CP048739">
    <property type="protein sequence ID" value="QIB74275.1"/>
    <property type="molecule type" value="Genomic_DNA"/>
</dbReference>
<name>A0A6C0UFV8_9EURY</name>
<dbReference type="InterPro" id="IPR058264">
    <property type="entry name" value="DUF7958"/>
</dbReference>
<evidence type="ECO:0000313" key="2">
    <source>
        <dbReference type="Proteomes" id="UP000465846"/>
    </source>
</evidence>
<dbReference type="Pfam" id="PF25858">
    <property type="entry name" value="DUF7958"/>
    <property type="match status" value="1"/>
</dbReference>
<dbReference type="Proteomes" id="UP000465846">
    <property type="component" value="Chromosome"/>
</dbReference>
<organism evidence="1 2">
    <name type="scientific">Halogeometricum borinquense</name>
    <dbReference type="NCBI Taxonomy" id="60847"/>
    <lineage>
        <taxon>Archaea</taxon>
        <taxon>Methanobacteriati</taxon>
        <taxon>Methanobacteriota</taxon>
        <taxon>Stenosarchaea group</taxon>
        <taxon>Halobacteria</taxon>
        <taxon>Halobacteriales</taxon>
        <taxon>Haloferacaceae</taxon>
        <taxon>Halogeometricum</taxon>
    </lineage>
</organism>
<gene>
    <name evidence="1" type="ORF">G3I44_08240</name>
</gene>
<accession>A0A6C0UFV8</accession>
<protein>
    <submittedName>
        <fullName evidence="1">Uncharacterized protein</fullName>
    </submittedName>
</protein>
<evidence type="ECO:0000313" key="1">
    <source>
        <dbReference type="EMBL" id="QIB74275.1"/>
    </source>
</evidence>
<proteinExistence type="predicted"/>
<reference evidence="1 2" key="1">
    <citation type="submission" date="2020-02" db="EMBL/GenBank/DDBJ databases">
        <title>Whole genome sequence of Halogeometricum borinquense strain wsp4.</title>
        <authorList>
            <person name="Verma D.K."/>
            <person name="Gopal K."/>
            <person name="Prasad E.S."/>
        </authorList>
    </citation>
    <scope>NUCLEOTIDE SEQUENCE [LARGE SCALE GENOMIC DNA]</scope>
    <source>
        <strain evidence="2">wsp4</strain>
    </source>
</reference>
<sequence length="344" mass="38489">MEAVITGETDELIGVNLRDNNGVEHVLDVRKEDGKITAHDQDAYPYQAAKQSSNEAAHLEQTHAYAKYYVQHERGYPTLEPRLTPEWIAHALGAVFALDSDDFTEYFGEYAHQYHSSLRPNIDPIVEVLEDAGGGIVFRADVFLGLDFQDYLDNPEEMDPLTHVEGITDDYDLVTALREMVTERLEAGTGPIEEVSAVDVLYQTKGFGGTVEEKTVGERTHTQNRPADAQLQMTPPQTTLEQDLSTEIIQGLVLHHLTCQVRDAYLRLGIEPPEPFRILGQGLYEQTIRYQHTDVYEPYHLTDAEIAGYRQPGFNTGAIESGALSGLSEAKTLRGLIKRVLFGR</sequence>
<dbReference type="AlphaFoldDB" id="A0A6C0UFV8"/>